<gene>
    <name evidence="3" type="ORF">Q9L58_009313</name>
</gene>
<dbReference type="InterPro" id="IPR036866">
    <property type="entry name" value="RibonucZ/Hydroxyglut_hydro"/>
</dbReference>
<sequence length="2267" mass="246903">MSTASTHGIDSHHINVGQGDSAIHLLIQNPLVAKPLILCATLIDGGKNEGRHISSIKKCIEEIERDYTLPTGTTKLKFDSIVITHWDSDHYQGILKLIEEDLNPQLPKKPPVPPAVIPPADIAKIQCGFMKYGNTTDRSLPQTTLYAPYWTGTAKKPAGKRAKGSDTDRPPDLRENKTKGLMDYHYKVAKNKMDLWIDSLCKLSYEPAEMLGVNFLTNVRLNAGVDYKTVTTPKLLIDNVKHTYPVGIFCVASRGAVLGNPGPPFSLFVVDKKNDAKNWYSVCAVVLWKDTEQISHYFAGDAMFETENKITEWVAKGTVKTVPSIKLSHHGAATSTPTGLLKQFQPVNIIVSAGTSTNYGHPRWELLFYFNAWLLGRIDRSAGDLGVRPLYATQYPDYLVRGDRAEKFPAKNISPDSFLKPAKEDLVYLAELKAIYDTINAAANAAIPKLREYKDIKGQFDGWLAEQRSPPPTIVADYEDWLYNVRAWIDYQVECVWAAMTRMYVGTSSDPRNIQSNYITVKSRDGKVNKDGTVQVHFPSAVTVYTPIKIITAIHVVSATDPAYIDPGPLMQFSDIPADLLRIIPPGIVGGSLSMPSRGDTADTTGTVDTTSTADTTGFYIICSSLPHDDPSDPNVFQLSDGTPLNSFLTNLHSQKIGLTAAPAASSTSPFLDTDEWSLWLADAVSATSLVAKSDASGQVNGFALETNWPDSTADNPSTIKFDTDYVVPAFDIPPDATPPIGLLGDTDIIAFGLDPSQKLTLKTDLKGAFEYVGLENLASSPLVVALGPQLGLTLASDIGISTGARNVIWFDPRQTYRTTIRLQWKIDDVNSVKNYINFLKGSFELGEVYLITRRTSTWEMGPEGINVMVEGEAILSAEFKIAGKTFISALTFNEDSIRMDLTTNENVFQAIADWLIDSIGDIPFAGWLVSAGAAVFRNLYLRRITMTVKEVDGTRKITSFSVATEIEMGLGGTPDNPARVLLTYAGTGGVGMGKLRGQLWFYPPPTYPPLLFPGWEKCQDLSPVSPGQSTTLDLAKLHPDGVADIPEGIPHQVTDAFFEVDSKTVSFFGQITCEAPAPSSVPSITLGLVSLDAKYTFGGEDPDAKGQLDLALIINIDIQAPESSAFQTPTTIVGSLEYHDGAWKLFGSMSPIFVGTLYQFFDPDASGGVMTLLEALEVQELKLEYNYQKGVANNFRFDGILALGELELDLQYTYDTGGWEFSAALGATSATSTLGSVIQSITGDDEDILPGFVSDIPIAAAGEGGAVSVRCSKQPKEKKEGDTSPVKPEDFILFFSATVAIKPLKATFVQYRDVGWLATVAPKRVFKVSVTELPAVDVPLVGNLTQPFDEMFYMWVQDTALQTSTNKLPGLADSEVVYINKGLQVTPGGVQTDELLFKETRKEEAKKATDVVITAGSHFVLVLQVKETRKVVLDYKFESKKKTGGASMGMLTETESGEEEDENSRALIRAGETPDPGGKGDSAMAPYTKTVGPISISNIGFQYKGDTLSILLDAAFLLGPIGFTLIGFSIDVNLSGATLQNLPLPSFSLNGLAVSFDQPPIRIAGLYTHVKNETIEYYAGGVIVSFTPYLFQAAGFYGETKKPTQFTSVFVFGKLEGPLITLAFAEISGITGGFGYNTDMRFPAIEQVPEFPFVAGTGVGDDIMATLKNLVTPGPNGWFSPRDGSFWFAAGMQITAFETLSIDAVVVVQWNPYVKLGIFGVAVVDIPKGVSTKFAHIELGISAVVDFEAGVMKFEAQLSPNSYIFAPSCHLTGGFALYYWFKGADPALEGDWVFTIGGFHRAFNRPSHYPNPPRLAISWSVDSAISITGESYFAITPKCCMGGGRLRATLKLGPLSAWFDAYADFLINYKPFHFMADGGVSVGISCKVDLLITSFTIKVEIGAQLHLEGPPLCGRVHVDFWIVAFDIDFGPSPQGTKPISLDAFYLLVLQAGEGAAMSRARGFVEGEVEEEEEAEMARGGETNSEYQDAHVFGCRSGLMEGNGSQETEQNKEWEVRSGTFSFEVSCRFAIGKGTVMPSDEFPASRAEEVPVTEPVTWDTPIYAKPMQLTAGLTSEIEISVNRTEASRAAKAGEEFVEPQWQVKPIMKSVPSALWGQYKRDQDPQYNGNNVPALLNGDGVAIPLLMGIEITAPKPTLSQDQIPKFNAVDAMSQSVSVQGQEPIFPKYGDAVNTWSPAAVEDFDGQWKKVSDLWETPEAGVQSRQKTLDLWMDTMFWPKEKALKGDAPEILLKKFDNLYLLAPMISVG</sequence>
<keyword evidence="4" id="KW-1185">Reference proteome</keyword>
<dbReference type="EMBL" id="JBBBZM010000208">
    <property type="protein sequence ID" value="KAL0631817.1"/>
    <property type="molecule type" value="Genomic_DNA"/>
</dbReference>
<proteinExistence type="predicted"/>
<dbReference type="SUPFAM" id="SSF56281">
    <property type="entry name" value="Metallo-hydrolase/oxidoreductase"/>
    <property type="match status" value="1"/>
</dbReference>
<feature type="region of interest" description="Disordered" evidence="1">
    <location>
        <begin position="154"/>
        <end position="176"/>
    </location>
</feature>
<dbReference type="PANTHER" id="PTHR30619:SF1">
    <property type="entry name" value="RECOMBINATION PROTEIN 2"/>
    <property type="match status" value="1"/>
</dbReference>
<dbReference type="PANTHER" id="PTHR30619">
    <property type="entry name" value="DNA INTERNALIZATION/COMPETENCE PROTEIN COMEC/REC2"/>
    <property type="match status" value="1"/>
</dbReference>
<comment type="caution">
    <text evidence="3">The sequence shown here is derived from an EMBL/GenBank/DDBJ whole genome shotgun (WGS) entry which is preliminary data.</text>
</comment>
<dbReference type="Proteomes" id="UP001447188">
    <property type="component" value="Unassembled WGS sequence"/>
</dbReference>
<reference evidence="3 4" key="1">
    <citation type="submission" date="2024-02" db="EMBL/GenBank/DDBJ databases">
        <title>Discinaceae phylogenomics.</title>
        <authorList>
            <person name="Dirks A.C."/>
            <person name="James T.Y."/>
        </authorList>
    </citation>
    <scope>NUCLEOTIDE SEQUENCE [LARGE SCALE GENOMIC DNA]</scope>
    <source>
        <strain evidence="3 4">ACD0624</strain>
    </source>
</reference>
<name>A0ABR3G787_9PEZI</name>
<dbReference type="InterPro" id="IPR052159">
    <property type="entry name" value="Competence_DNA_uptake"/>
</dbReference>
<protein>
    <recommendedName>
        <fullName evidence="2">DUF6603 domain-containing protein</fullName>
    </recommendedName>
</protein>
<feature type="domain" description="DUF6603" evidence="2">
    <location>
        <begin position="1489"/>
        <end position="2025"/>
    </location>
</feature>
<accession>A0ABR3G787</accession>
<evidence type="ECO:0000256" key="1">
    <source>
        <dbReference type="SAM" id="MobiDB-lite"/>
    </source>
</evidence>
<feature type="compositionally biased region" description="Basic and acidic residues" evidence="1">
    <location>
        <begin position="163"/>
        <end position="176"/>
    </location>
</feature>
<evidence type="ECO:0000313" key="4">
    <source>
        <dbReference type="Proteomes" id="UP001447188"/>
    </source>
</evidence>
<organism evidence="3 4">
    <name type="scientific">Discina gigas</name>
    <dbReference type="NCBI Taxonomy" id="1032678"/>
    <lineage>
        <taxon>Eukaryota</taxon>
        <taxon>Fungi</taxon>
        <taxon>Dikarya</taxon>
        <taxon>Ascomycota</taxon>
        <taxon>Pezizomycotina</taxon>
        <taxon>Pezizomycetes</taxon>
        <taxon>Pezizales</taxon>
        <taxon>Discinaceae</taxon>
        <taxon>Discina</taxon>
    </lineage>
</organism>
<evidence type="ECO:0000259" key="2">
    <source>
        <dbReference type="Pfam" id="PF20248"/>
    </source>
</evidence>
<feature type="region of interest" description="Disordered" evidence="1">
    <location>
        <begin position="1444"/>
        <end position="1465"/>
    </location>
</feature>
<dbReference type="InterPro" id="IPR046538">
    <property type="entry name" value="DUF6603"/>
</dbReference>
<dbReference type="Pfam" id="PF20248">
    <property type="entry name" value="DUF6603"/>
    <property type="match status" value="1"/>
</dbReference>
<evidence type="ECO:0000313" key="3">
    <source>
        <dbReference type="EMBL" id="KAL0631817.1"/>
    </source>
</evidence>
<dbReference type="Gene3D" id="3.60.15.10">
    <property type="entry name" value="Ribonuclease Z/Hydroxyacylglutathione hydrolase-like"/>
    <property type="match status" value="1"/>
</dbReference>